<dbReference type="Gene3D" id="3.40.140.10">
    <property type="entry name" value="Cytidine Deaminase, domain 2"/>
    <property type="match status" value="1"/>
</dbReference>
<dbReference type="OrthoDB" id="9804482at2"/>
<comment type="similarity">
    <text evidence="1">Belongs to the UPF0758 family.</text>
</comment>
<dbReference type="PROSITE" id="PS01302">
    <property type="entry name" value="UPF0758"/>
    <property type="match status" value="1"/>
</dbReference>
<evidence type="ECO:0000256" key="6">
    <source>
        <dbReference type="ARBA" id="ARBA00023049"/>
    </source>
</evidence>
<name>A0A4R6C1Y6_9STAP</name>
<feature type="domain" description="MPN" evidence="7">
    <location>
        <begin position="66"/>
        <end position="188"/>
    </location>
</feature>
<evidence type="ECO:0000256" key="1">
    <source>
        <dbReference type="ARBA" id="ARBA00010243"/>
    </source>
</evidence>
<keyword evidence="6" id="KW-0482">Metalloprotease</keyword>
<dbReference type="NCBIfam" id="TIGR00608">
    <property type="entry name" value="radc"/>
    <property type="match status" value="1"/>
</dbReference>
<dbReference type="InterPro" id="IPR025657">
    <property type="entry name" value="RadC_JAB"/>
</dbReference>
<organism evidence="8 9">
    <name type="scientific">Macrococcus bovicus</name>
    <dbReference type="NCBI Taxonomy" id="69968"/>
    <lineage>
        <taxon>Bacteria</taxon>
        <taxon>Bacillati</taxon>
        <taxon>Bacillota</taxon>
        <taxon>Bacilli</taxon>
        <taxon>Bacillales</taxon>
        <taxon>Staphylococcaceae</taxon>
        <taxon>Macrococcus</taxon>
    </lineage>
</organism>
<dbReference type="Pfam" id="PF04002">
    <property type="entry name" value="RadC"/>
    <property type="match status" value="1"/>
</dbReference>
<dbReference type="AlphaFoldDB" id="A0A4R6C1Y6"/>
<dbReference type="InterPro" id="IPR020891">
    <property type="entry name" value="UPF0758_CS"/>
</dbReference>
<evidence type="ECO:0000256" key="2">
    <source>
        <dbReference type="ARBA" id="ARBA00022670"/>
    </source>
</evidence>
<accession>A0A4R6C1Y6</accession>
<evidence type="ECO:0000256" key="4">
    <source>
        <dbReference type="ARBA" id="ARBA00022801"/>
    </source>
</evidence>
<dbReference type="GO" id="GO:0006508">
    <property type="term" value="P:proteolysis"/>
    <property type="evidence" value="ECO:0007669"/>
    <property type="project" value="UniProtKB-KW"/>
</dbReference>
<dbReference type="PANTHER" id="PTHR30471">
    <property type="entry name" value="DNA REPAIR PROTEIN RADC"/>
    <property type="match status" value="1"/>
</dbReference>
<dbReference type="GO" id="GO:0046872">
    <property type="term" value="F:metal ion binding"/>
    <property type="evidence" value="ECO:0007669"/>
    <property type="project" value="UniProtKB-KW"/>
</dbReference>
<keyword evidence="5" id="KW-0862">Zinc</keyword>
<dbReference type="PROSITE" id="PS50249">
    <property type="entry name" value="MPN"/>
    <property type="match status" value="1"/>
</dbReference>
<keyword evidence="3" id="KW-0479">Metal-binding</keyword>
<reference evidence="8 9" key="1">
    <citation type="submission" date="2019-01" db="EMBL/GenBank/DDBJ databases">
        <title>Draft genome sequences of the type strains of six Macrococcus species.</title>
        <authorList>
            <person name="Mazhar S."/>
            <person name="Altermann E."/>
            <person name="Hill C."/>
            <person name="Mcauliffe O."/>
        </authorList>
    </citation>
    <scope>NUCLEOTIDE SEQUENCE [LARGE SCALE GENOMIC DNA]</scope>
    <source>
        <strain evidence="8 9">ATCC 51825</strain>
    </source>
</reference>
<keyword evidence="4" id="KW-0378">Hydrolase</keyword>
<dbReference type="EMBL" id="SCWF01000001">
    <property type="protein sequence ID" value="TDM15330.1"/>
    <property type="molecule type" value="Genomic_DNA"/>
</dbReference>
<evidence type="ECO:0000256" key="5">
    <source>
        <dbReference type="ARBA" id="ARBA00022833"/>
    </source>
</evidence>
<comment type="caution">
    <text evidence="8">The sequence shown here is derived from an EMBL/GenBank/DDBJ whole genome shotgun (WGS) entry which is preliminary data.</text>
</comment>
<sequence length="191" mass="22074">MKMKQNNLWKLLSKSGQEVTKHLSIHEILDLHFINSHKKLTPNDKKKLLTIAEDFIAYNRTDEIDRIKSPTDVSDLMMPELRGKSQEELHMLCLNTKNQVIHREMVFKGSLNASIVHPREIFRITLRYATVNIIIVHNHPSGDPTPSQEDIEATNRLINCRTLFGIEVLDHVVIGNGDYVSIREKGRWKCL</sequence>
<protein>
    <submittedName>
        <fullName evidence="8">DNA repair protein RadC</fullName>
    </submittedName>
</protein>
<dbReference type="InterPro" id="IPR001405">
    <property type="entry name" value="UPF0758"/>
</dbReference>
<evidence type="ECO:0000259" key="7">
    <source>
        <dbReference type="PROSITE" id="PS50249"/>
    </source>
</evidence>
<evidence type="ECO:0000256" key="3">
    <source>
        <dbReference type="ARBA" id="ARBA00022723"/>
    </source>
</evidence>
<dbReference type="GO" id="GO:0008237">
    <property type="term" value="F:metallopeptidase activity"/>
    <property type="evidence" value="ECO:0007669"/>
    <property type="project" value="UniProtKB-KW"/>
</dbReference>
<dbReference type="SUPFAM" id="SSF102712">
    <property type="entry name" value="JAB1/MPN domain"/>
    <property type="match status" value="1"/>
</dbReference>
<dbReference type="PANTHER" id="PTHR30471:SF3">
    <property type="entry name" value="UPF0758 PROTEIN YEES-RELATED"/>
    <property type="match status" value="1"/>
</dbReference>
<gene>
    <name evidence="8" type="primary">radC</name>
    <name evidence="8" type="ORF">ERX55_00020</name>
</gene>
<dbReference type="Proteomes" id="UP000294843">
    <property type="component" value="Unassembled WGS sequence"/>
</dbReference>
<dbReference type="InterPro" id="IPR037518">
    <property type="entry name" value="MPN"/>
</dbReference>
<proteinExistence type="inferred from homology"/>
<evidence type="ECO:0000313" key="8">
    <source>
        <dbReference type="EMBL" id="TDM15330.1"/>
    </source>
</evidence>
<keyword evidence="2" id="KW-0645">Protease</keyword>
<dbReference type="CDD" id="cd08071">
    <property type="entry name" value="MPN_DUF2466"/>
    <property type="match status" value="1"/>
</dbReference>
<evidence type="ECO:0000313" key="9">
    <source>
        <dbReference type="Proteomes" id="UP000294843"/>
    </source>
</evidence>
<keyword evidence="9" id="KW-1185">Reference proteome</keyword>